<dbReference type="EMBL" id="MNPL01017264">
    <property type="protein sequence ID" value="OQR70528.1"/>
    <property type="molecule type" value="Genomic_DNA"/>
</dbReference>
<comment type="caution">
    <text evidence="1">The sequence shown here is derived from an EMBL/GenBank/DDBJ whole genome shotgun (WGS) entry which is preliminary data.</text>
</comment>
<gene>
    <name evidence="1" type="ORF">BIW11_01664</name>
</gene>
<evidence type="ECO:0000313" key="2">
    <source>
        <dbReference type="Proteomes" id="UP000192247"/>
    </source>
</evidence>
<accession>A0A1V9XAZ2</accession>
<reference evidence="1 2" key="1">
    <citation type="journal article" date="2017" name="Gigascience">
        <title>Draft genome of the honey bee ectoparasitic mite, Tropilaelaps mercedesae, is shaped by the parasitic life history.</title>
        <authorList>
            <person name="Dong X."/>
            <person name="Armstrong S.D."/>
            <person name="Xia D."/>
            <person name="Makepeace B.L."/>
            <person name="Darby A.C."/>
            <person name="Kadowaki T."/>
        </authorList>
    </citation>
    <scope>NUCLEOTIDE SEQUENCE [LARGE SCALE GENOMIC DNA]</scope>
    <source>
        <strain evidence="1">Wuxi-XJTLU</strain>
    </source>
</reference>
<sequence length="106" mass="12335">MNEMESIKVESNMNDLICEHRQYEETTAAYDEIVEDEYEEEVGFGEKANGVPDDSLVIDAYSPKSTSRKILSYSWQYSYLFTRVHLQAQTPPTKLPITHHQEEIMN</sequence>
<name>A0A1V9XAZ2_9ACAR</name>
<dbReference type="AlphaFoldDB" id="A0A1V9XAZ2"/>
<protein>
    <submittedName>
        <fullName evidence="1">Uncharacterized protein</fullName>
    </submittedName>
</protein>
<organism evidence="1 2">
    <name type="scientific">Tropilaelaps mercedesae</name>
    <dbReference type="NCBI Taxonomy" id="418985"/>
    <lineage>
        <taxon>Eukaryota</taxon>
        <taxon>Metazoa</taxon>
        <taxon>Ecdysozoa</taxon>
        <taxon>Arthropoda</taxon>
        <taxon>Chelicerata</taxon>
        <taxon>Arachnida</taxon>
        <taxon>Acari</taxon>
        <taxon>Parasitiformes</taxon>
        <taxon>Mesostigmata</taxon>
        <taxon>Gamasina</taxon>
        <taxon>Dermanyssoidea</taxon>
        <taxon>Laelapidae</taxon>
        <taxon>Tropilaelaps</taxon>
    </lineage>
</organism>
<keyword evidence="2" id="KW-1185">Reference proteome</keyword>
<dbReference type="Proteomes" id="UP000192247">
    <property type="component" value="Unassembled WGS sequence"/>
</dbReference>
<evidence type="ECO:0000313" key="1">
    <source>
        <dbReference type="EMBL" id="OQR70528.1"/>
    </source>
</evidence>
<dbReference type="InParanoid" id="A0A1V9XAZ2"/>
<proteinExistence type="predicted"/>